<evidence type="ECO:0000256" key="1">
    <source>
        <dbReference type="ARBA" id="ARBA00023002"/>
    </source>
</evidence>
<keyword evidence="1" id="KW-0560">Oxidoreductase</keyword>
<dbReference type="SUPFAM" id="SSF51735">
    <property type="entry name" value="NAD(P)-binding Rossmann-fold domains"/>
    <property type="match status" value="1"/>
</dbReference>
<dbReference type="OrthoDB" id="191139at2759"/>
<dbReference type="PRINTS" id="PR00081">
    <property type="entry name" value="GDHRDH"/>
</dbReference>
<dbReference type="Gene3D" id="3.40.50.720">
    <property type="entry name" value="NAD(P)-binding Rossmann-like Domain"/>
    <property type="match status" value="1"/>
</dbReference>
<dbReference type="AlphaFoldDB" id="A0A9Q1BS24"/>
<keyword evidence="4" id="KW-1185">Reference proteome</keyword>
<name>A0A9Q1BS24_HOLLE</name>
<keyword evidence="2" id="KW-0175">Coiled coil</keyword>
<evidence type="ECO:0000313" key="3">
    <source>
        <dbReference type="EMBL" id="KAJ8031747.1"/>
    </source>
</evidence>
<dbReference type="EMBL" id="JAIZAY010000012">
    <property type="protein sequence ID" value="KAJ8031747.1"/>
    <property type="molecule type" value="Genomic_DNA"/>
</dbReference>
<evidence type="ECO:0000256" key="2">
    <source>
        <dbReference type="SAM" id="Coils"/>
    </source>
</evidence>
<dbReference type="InterPro" id="IPR002347">
    <property type="entry name" value="SDR_fam"/>
</dbReference>
<gene>
    <name evidence="3" type="ORF">HOLleu_25048</name>
</gene>
<dbReference type="Proteomes" id="UP001152320">
    <property type="component" value="Chromosome 12"/>
</dbReference>
<reference evidence="3" key="1">
    <citation type="submission" date="2021-10" db="EMBL/GenBank/DDBJ databases">
        <title>Tropical sea cucumber genome reveals ecological adaptation and Cuvierian tubules defense mechanism.</title>
        <authorList>
            <person name="Chen T."/>
        </authorList>
    </citation>
    <scope>NUCLEOTIDE SEQUENCE</scope>
    <source>
        <strain evidence="3">Nanhai2018</strain>
        <tissue evidence="3">Muscle</tissue>
    </source>
</reference>
<sequence length="341" mass="38024">MGGKPSVPDARLPADRTFIVTGGNTGIGYQTAKKIAQLGGRVILACRSEERAKNAIENMKKETQEEFAKVEKKEETGGEVPELNIEFMQLDLASFESTVEFARRYKDRGLPLHVLICNAGLYGPSTRTLTDDGFELHFQVNYLSHFLLTLLLLPLLKESAPNSRIINVASEGHKFGEFKLDNIQGQKSYSFNKFYGNSKLFQLMNMYSLARKIEGQGISIFSVHPGFVDTDVFRGRSGCSKSCISCCLVLSKVGKDTESGAKTSLITALDPKFDDKTALYIIDGKPTNSNGLSRNTAKQEILWRYSLQCLRKKLNDVILQNIGEKLENIKELEDEETTTKN</sequence>
<protein>
    <submittedName>
        <fullName evidence="3">Retinol dehydrogenase 12</fullName>
    </submittedName>
</protein>
<dbReference type="InterPro" id="IPR036291">
    <property type="entry name" value="NAD(P)-bd_dom_sf"/>
</dbReference>
<feature type="coiled-coil region" evidence="2">
    <location>
        <begin position="46"/>
        <end position="76"/>
    </location>
</feature>
<dbReference type="PANTHER" id="PTHR43157">
    <property type="entry name" value="PHOSPHATIDYLINOSITOL-GLYCAN BIOSYNTHESIS CLASS F PROTEIN-RELATED"/>
    <property type="match status" value="1"/>
</dbReference>
<comment type="caution">
    <text evidence="3">The sequence shown here is derived from an EMBL/GenBank/DDBJ whole genome shotgun (WGS) entry which is preliminary data.</text>
</comment>
<dbReference type="GO" id="GO:0016491">
    <property type="term" value="F:oxidoreductase activity"/>
    <property type="evidence" value="ECO:0007669"/>
    <property type="project" value="UniProtKB-KW"/>
</dbReference>
<accession>A0A9Q1BS24</accession>
<dbReference type="PANTHER" id="PTHR43157:SF31">
    <property type="entry name" value="PHOSPHATIDYLINOSITOL-GLYCAN BIOSYNTHESIS CLASS F PROTEIN"/>
    <property type="match status" value="1"/>
</dbReference>
<dbReference type="Pfam" id="PF00106">
    <property type="entry name" value="adh_short"/>
    <property type="match status" value="1"/>
</dbReference>
<organism evidence="3 4">
    <name type="scientific">Holothuria leucospilota</name>
    <name type="common">Black long sea cucumber</name>
    <name type="synonym">Mertensiothuria leucospilota</name>
    <dbReference type="NCBI Taxonomy" id="206669"/>
    <lineage>
        <taxon>Eukaryota</taxon>
        <taxon>Metazoa</taxon>
        <taxon>Echinodermata</taxon>
        <taxon>Eleutherozoa</taxon>
        <taxon>Echinozoa</taxon>
        <taxon>Holothuroidea</taxon>
        <taxon>Aspidochirotacea</taxon>
        <taxon>Aspidochirotida</taxon>
        <taxon>Holothuriidae</taxon>
        <taxon>Holothuria</taxon>
    </lineage>
</organism>
<evidence type="ECO:0000313" key="4">
    <source>
        <dbReference type="Proteomes" id="UP001152320"/>
    </source>
</evidence>
<proteinExistence type="predicted"/>